<evidence type="ECO:0000259" key="2">
    <source>
        <dbReference type="Pfam" id="PF13960"/>
    </source>
</evidence>
<name>A0A8J5HBW1_ZINOF</name>
<proteinExistence type="predicted"/>
<feature type="domain" description="DUF4216" evidence="1">
    <location>
        <begin position="346"/>
        <end position="415"/>
    </location>
</feature>
<reference evidence="3 4" key="1">
    <citation type="submission" date="2020-08" db="EMBL/GenBank/DDBJ databases">
        <title>Plant Genome Project.</title>
        <authorList>
            <person name="Zhang R.-G."/>
        </authorList>
    </citation>
    <scope>NUCLEOTIDE SEQUENCE [LARGE SCALE GENOMIC DNA]</scope>
    <source>
        <tissue evidence="3">Rhizome</tissue>
    </source>
</reference>
<dbReference type="Proteomes" id="UP000734854">
    <property type="component" value="Unassembled WGS sequence"/>
</dbReference>
<keyword evidence="4" id="KW-1185">Reference proteome</keyword>
<dbReference type="InterPro" id="IPR025452">
    <property type="entry name" value="DUF4218"/>
</dbReference>
<dbReference type="PANTHER" id="PTHR48258">
    <property type="entry name" value="DUF4218 DOMAIN-CONTAINING PROTEIN-RELATED"/>
    <property type="match status" value="1"/>
</dbReference>
<dbReference type="EMBL" id="JACMSC010000007">
    <property type="protein sequence ID" value="KAG6513980.1"/>
    <property type="molecule type" value="Genomic_DNA"/>
</dbReference>
<protein>
    <recommendedName>
        <fullName evidence="5">DUF4218 domain-containing protein</fullName>
    </recommendedName>
</protein>
<sequence>MLSPSQFPHTPIFALFSVLVVSPRTKLKRRSDLLPFSCSHRRCFSPLLLLVVTAPLPFSCSHRRCFSPLLLLIVAASLPSSLNRSRCRRSFQPGSRIPVPPPTSIACRHHDSSTAETLSFCLYLGTLKSYVRNRNKPEGSIAEGYLAEECLTFCSLYLADYVETRFNQSSRNDNANIDSTFALDVFNTSGYALGKAIATKFDTEILKNAHQYVLFNCHRLQSYIDEHRGIVQLSHSRLPLYQIERIHSETFASWFANHIEDTNLPEDDPVSNDLRSLARGPNIIRIQYHKFVSNGFRFHTKEVERKRKTQNCGVTVRATTSSYSSIKDHNPVLSELDYYGILQNVIELDYGGGRKVALFECEWVSKGKRLKLDEDGFMLANFKDVRRHNEPYILASQAMQVFYVEDPNDCDWHVIITTDARAKYNMQPMADVDTYLQSYICNSEACNEHEEVVWVRDDIAGVEIDTDL</sequence>
<evidence type="ECO:0000313" key="3">
    <source>
        <dbReference type="EMBL" id="KAG6513980.1"/>
    </source>
</evidence>
<dbReference type="Pfam" id="PF13952">
    <property type="entry name" value="DUF4216"/>
    <property type="match status" value="1"/>
</dbReference>
<dbReference type="InterPro" id="IPR025312">
    <property type="entry name" value="DUF4216"/>
</dbReference>
<comment type="caution">
    <text evidence="3">The sequence shown here is derived from an EMBL/GenBank/DDBJ whole genome shotgun (WGS) entry which is preliminary data.</text>
</comment>
<gene>
    <name evidence="3" type="ORF">ZIOFF_024317</name>
</gene>
<dbReference type="PANTHER" id="PTHR48258:SF15">
    <property type="entry name" value="OS02G0543900 PROTEIN"/>
    <property type="match status" value="1"/>
</dbReference>
<evidence type="ECO:0000259" key="1">
    <source>
        <dbReference type="Pfam" id="PF13952"/>
    </source>
</evidence>
<feature type="domain" description="DUF4218" evidence="2">
    <location>
        <begin position="123"/>
        <end position="172"/>
    </location>
</feature>
<organism evidence="3 4">
    <name type="scientific">Zingiber officinale</name>
    <name type="common">Ginger</name>
    <name type="synonym">Amomum zingiber</name>
    <dbReference type="NCBI Taxonomy" id="94328"/>
    <lineage>
        <taxon>Eukaryota</taxon>
        <taxon>Viridiplantae</taxon>
        <taxon>Streptophyta</taxon>
        <taxon>Embryophyta</taxon>
        <taxon>Tracheophyta</taxon>
        <taxon>Spermatophyta</taxon>
        <taxon>Magnoliopsida</taxon>
        <taxon>Liliopsida</taxon>
        <taxon>Zingiberales</taxon>
        <taxon>Zingiberaceae</taxon>
        <taxon>Zingiber</taxon>
    </lineage>
</organism>
<evidence type="ECO:0008006" key="5">
    <source>
        <dbReference type="Google" id="ProtNLM"/>
    </source>
</evidence>
<evidence type="ECO:0000313" key="4">
    <source>
        <dbReference type="Proteomes" id="UP000734854"/>
    </source>
</evidence>
<accession>A0A8J5HBW1</accession>
<dbReference type="Pfam" id="PF13960">
    <property type="entry name" value="DUF4218"/>
    <property type="match status" value="1"/>
</dbReference>
<dbReference type="AlphaFoldDB" id="A0A8J5HBW1"/>